<feature type="signal peptide" evidence="2">
    <location>
        <begin position="1"/>
        <end position="26"/>
    </location>
</feature>
<evidence type="ECO:0000256" key="1">
    <source>
        <dbReference type="SAM" id="MobiDB-lite"/>
    </source>
</evidence>
<dbReference type="SUPFAM" id="SSF57501">
    <property type="entry name" value="Cystine-knot cytokines"/>
    <property type="match status" value="1"/>
</dbReference>
<dbReference type="PANTHER" id="PTHR21719:SF1">
    <property type="entry name" value="FI06402P-RELATED"/>
    <property type="match status" value="1"/>
</dbReference>
<gene>
    <name evidence="4" type="primary">Dvir\GJ16164</name>
    <name evidence="4" type="ORF">Dvir_GJ16164</name>
</gene>
<organism evidence="4 5">
    <name type="scientific">Drosophila virilis</name>
    <name type="common">Fruit fly</name>
    <dbReference type="NCBI Taxonomy" id="7244"/>
    <lineage>
        <taxon>Eukaryota</taxon>
        <taxon>Metazoa</taxon>
        <taxon>Ecdysozoa</taxon>
        <taxon>Arthropoda</taxon>
        <taxon>Hexapoda</taxon>
        <taxon>Insecta</taxon>
        <taxon>Pterygota</taxon>
        <taxon>Neoptera</taxon>
        <taxon>Endopterygota</taxon>
        <taxon>Diptera</taxon>
        <taxon>Brachycera</taxon>
        <taxon>Muscomorpha</taxon>
        <taxon>Ephydroidea</taxon>
        <taxon>Drosophilidae</taxon>
        <taxon>Drosophila</taxon>
    </lineage>
</organism>
<keyword evidence="2" id="KW-0732">Signal</keyword>
<reference evidence="4 5" key="1">
    <citation type="journal article" date="2007" name="Nature">
        <title>Evolution of genes and genomes on the Drosophila phylogeny.</title>
        <authorList>
            <consortium name="Drosophila 12 Genomes Consortium"/>
            <person name="Clark A.G."/>
            <person name="Eisen M.B."/>
            <person name="Smith D.R."/>
            <person name="Bergman C.M."/>
            <person name="Oliver B."/>
            <person name="Markow T.A."/>
            <person name="Kaufman T.C."/>
            <person name="Kellis M."/>
            <person name="Gelbart W."/>
            <person name="Iyer V.N."/>
            <person name="Pollard D.A."/>
            <person name="Sackton T.B."/>
            <person name="Larracuente A.M."/>
            <person name="Singh N.D."/>
            <person name="Abad J.P."/>
            <person name="Abt D.N."/>
            <person name="Adryan B."/>
            <person name="Aguade M."/>
            <person name="Akashi H."/>
            <person name="Anderson W.W."/>
            <person name="Aquadro C.F."/>
            <person name="Ardell D.H."/>
            <person name="Arguello R."/>
            <person name="Artieri C.G."/>
            <person name="Barbash D.A."/>
            <person name="Barker D."/>
            <person name="Barsanti P."/>
            <person name="Batterham P."/>
            <person name="Batzoglou S."/>
            <person name="Begun D."/>
            <person name="Bhutkar A."/>
            <person name="Blanco E."/>
            <person name="Bosak S.A."/>
            <person name="Bradley R.K."/>
            <person name="Brand A.D."/>
            <person name="Brent M.R."/>
            <person name="Brooks A.N."/>
            <person name="Brown R.H."/>
            <person name="Butlin R.K."/>
            <person name="Caggese C."/>
            <person name="Calvi B.R."/>
            <person name="Bernardo de Carvalho A."/>
            <person name="Caspi A."/>
            <person name="Castrezana S."/>
            <person name="Celniker S.E."/>
            <person name="Chang J.L."/>
            <person name="Chapple C."/>
            <person name="Chatterji S."/>
            <person name="Chinwalla A."/>
            <person name="Civetta A."/>
            <person name="Clifton S.W."/>
            <person name="Comeron J.M."/>
            <person name="Costello J.C."/>
            <person name="Coyne J.A."/>
            <person name="Daub J."/>
            <person name="David R.G."/>
            <person name="Delcher A.L."/>
            <person name="Delehaunty K."/>
            <person name="Do C.B."/>
            <person name="Ebling H."/>
            <person name="Edwards K."/>
            <person name="Eickbush T."/>
            <person name="Evans J.D."/>
            <person name="Filipski A."/>
            <person name="Findeiss S."/>
            <person name="Freyhult E."/>
            <person name="Fulton L."/>
            <person name="Fulton R."/>
            <person name="Garcia A.C."/>
            <person name="Gardiner A."/>
            <person name="Garfield D.A."/>
            <person name="Garvin B.E."/>
            <person name="Gibson G."/>
            <person name="Gilbert D."/>
            <person name="Gnerre S."/>
            <person name="Godfrey J."/>
            <person name="Good R."/>
            <person name="Gotea V."/>
            <person name="Gravely B."/>
            <person name="Greenberg A.J."/>
            <person name="Griffiths-Jones S."/>
            <person name="Gross S."/>
            <person name="Guigo R."/>
            <person name="Gustafson E.A."/>
            <person name="Haerty W."/>
            <person name="Hahn M.W."/>
            <person name="Halligan D.L."/>
            <person name="Halpern A.L."/>
            <person name="Halter G.M."/>
            <person name="Han M.V."/>
            <person name="Heger A."/>
            <person name="Hillier L."/>
            <person name="Hinrichs A.S."/>
            <person name="Holmes I."/>
            <person name="Hoskins R.A."/>
            <person name="Hubisz M.J."/>
            <person name="Hultmark D."/>
            <person name="Huntley M.A."/>
            <person name="Jaffe D.B."/>
            <person name="Jagadeeshan S."/>
            <person name="Jeck W.R."/>
            <person name="Johnson J."/>
            <person name="Jones C.D."/>
            <person name="Jordan W.C."/>
            <person name="Karpen G.H."/>
            <person name="Kataoka E."/>
            <person name="Keightley P.D."/>
            <person name="Kheradpour P."/>
            <person name="Kirkness E.F."/>
            <person name="Koerich L.B."/>
            <person name="Kristiansen K."/>
            <person name="Kudrna D."/>
            <person name="Kulathinal R.J."/>
            <person name="Kumar S."/>
            <person name="Kwok R."/>
            <person name="Lander E."/>
            <person name="Langley C.H."/>
            <person name="Lapoint R."/>
            <person name="Lazzaro B.P."/>
            <person name="Lee S.J."/>
            <person name="Levesque L."/>
            <person name="Li R."/>
            <person name="Lin C.F."/>
            <person name="Lin M.F."/>
            <person name="Lindblad-Toh K."/>
            <person name="Llopart A."/>
            <person name="Long M."/>
            <person name="Low L."/>
            <person name="Lozovsky E."/>
            <person name="Lu J."/>
            <person name="Luo M."/>
            <person name="Machado C.A."/>
            <person name="Makalowski W."/>
            <person name="Marzo M."/>
            <person name="Matsuda M."/>
            <person name="Matzkin L."/>
            <person name="McAllister B."/>
            <person name="McBride C.S."/>
            <person name="McKernan B."/>
            <person name="McKernan K."/>
            <person name="Mendez-Lago M."/>
            <person name="Minx P."/>
            <person name="Mollenhauer M.U."/>
            <person name="Montooth K."/>
            <person name="Mount S.M."/>
            <person name="Mu X."/>
            <person name="Myers E."/>
            <person name="Negre B."/>
            <person name="Newfeld S."/>
            <person name="Nielsen R."/>
            <person name="Noor M.A."/>
            <person name="O'Grady P."/>
            <person name="Pachter L."/>
            <person name="Papaceit M."/>
            <person name="Parisi M.J."/>
            <person name="Parisi M."/>
            <person name="Parts L."/>
            <person name="Pedersen J.S."/>
            <person name="Pesole G."/>
            <person name="Phillippy A.M."/>
            <person name="Ponting C.P."/>
            <person name="Pop M."/>
            <person name="Porcelli D."/>
            <person name="Powell J.R."/>
            <person name="Prohaska S."/>
            <person name="Pruitt K."/>
            <person name="Puig M."/>
            <person name="Quesneville H."/>
            <person name="Ram K.R."/>
            <person name="Rand D."/>
            <person name="Rasmussen M.D."/>
            <person name="Reed L.K."/>
            <person name="Reenan R."/>
            <person name="Reily A."/>
            <person name="Remington K.A."/>
            <person name="Rieger T.T."/>
            <person name="Ritchie M.G."/>
            <person name="Robin C."/>
            <person name="Rogers Y.H."/>
            <person name="Rohde C."/>
            <person name="Rozas J."/>
            <person name="Rubenfield M.J."/>
            <person name="Ruiz A."/>
            <person name="Russo S."/>
            <person name="Salzberg S.L."/>
            <person name="Sanchez-Gracia A."/>
            <person name="Saranga D.J."/>
            <person name="Sato H."/>
            <person name="Schaeffer S.W."/>
            <person name="Schatz M.C."/>
            <person name="Schlenke T."/>
            <person name="Schwartz R."/>
            <person name="Segarra C."/>
            <person name="Singh R.S."/>
            <person name="Sirot L."/>
            <person name="Sirota M."/>
            <person name="Sisneros N.B."/>
            <person name="Smith C.D."/>
            <person name="Smith T.F."/>
            <person name="Spieth J."/>
            <person name="Stage D.E."/>
            <person name="Stark A."/>
            <person name="Stephan W."/>
            <person name="Strausberg R.L."/>
            <person name="Strempel S."/>
            <person name="Sturgill D."/>
            <person name="Sutton G."/>
            <person name="Sutton G.G."/>
            <person name="Tao W."/>
            <person name="Teichmann S."/>
            <person name="Tobari Y.N."/>
            <person name="Tomimura Y."/>
            <person name="Tsolas J.M."/>
            <person name="Valente V.L."/>
            <person name="Venter E."/>
            <person name="Venter J.C."/>
            <person name="Vicario S."/>
            <person name="Vieira F.G."/>
            <person name="Vilella A.J."/>
            <person name="Villasante A."/>
            <person name="Walenz B."/>
            <person name="Wang J."/>
            <person name="Wasserman M."/>
            <person name="Watts T."/>
            <person name="Wilson D."/>
            <person name="Wilson R.K."/>
            <person name="Wing R.A."/>
            <person name="Wolfner M.F."/>
            <person name="Wong A."/>
            <person name="Wong G.K."/>
            <person name="Wu C.I."/>
            <person name="Wu G."/>
            <person name="Yamamoto D."/>
            <person name="Yang H.P."/>
            <person name="Yang S.P."/>
            <person name="Yorke J.A."/>
            <person name="Yoshida K."/>
            <person name="Zdobnov E."/>
            <person name="Zhang P."/>
            <person name="Zhang Y."/>
            <person name="Zimin A.V."/>
            <person name="Baldwin J."/>
            <person name="Abdouelleil A."/>
            <person name="Abdulkadir J."/>
            <person name="Abebe A."/>
            <person name="Abera B."/>
            <person name="Abreu J."/>
            <person name="Acer S.C."/>
            <person name="Aftuck L."/>
            <person name="Alexander A."/>
            <person name="An P."/>
            <person name="Anderson E."/>
            <person name="Anderson S."/>
            <person name="Arachi H."/>
            <person name="Azer M."/>
            <person name="Bachantsang P."/>
            <person name="Barry A."/>
            <person name="Bayul T."/>
            <person name="Berlin A."/>
            <person name="Bessette D."/>
            <person name="Bloom T."/>
            <person name="Blye J."/>
            <person name="Boguslavskiy L."/>
            <person name="Bonnet C."/>
            <person name="Boukhgalter B."/>
            <person name="Bourzgui I."/>
            <person name="Brown A."/>
            <person name="Cahill P."/>
            <person name="Channer S."/>
            <person name="Cheshatsang Y."/>
            <person name="Chuda L."/>
            <person name="Citroen M."/>
            <person name="Collymore A."/>
            <person name="Cooke P."/>
            <person name="Costello M."/>
            <person name="D'Aco K."/>
            <person name="Daza R."/>
            <person name="De Haan G."/>
            <person name="DeGray S."/>
            <person name="DeMaso C."/>
            <person name="Dhargay N."/>
            <person name="Dooley K."/>
            <person name="Dooley E."/>
            <person name="Doricent M."/>
            <person name="Dorje P."/>
            <person name="Dorjee K."/>
            <person name="Dupes A."/>
            <person name="Elong R."/>
            <person name="Falk J."/>
            <person name="Farina A."/>
            <person name="Faro S."/>
            <person name="Ferguson D."/>
            <person name="Fisher S."/>
            <person name="Foley C.D."/>
            <person name="Franke A."/>
            <person name="Friedrich D."/>
            <person name="Gadbois L."/>
            <person name="Gearin G."/>
            <person name="Gearin C.R."/>
            <person name="Giannoukos G."/>
            <person name="Goode T."/>
            <person name="Graham J."/>
            <person name="Grandbois E."/>
            <person name="Grewal S."/>
            <person name="Gyaltsen K."/>
            <person name="Hafez N."/>
            <person name="Hagos B."/>
            <person name="Hall J."/>
            <person name="Henson C."/>
            <person name="Hollinger A."/>
            <person name="Honan T."/>
            <person name="Huard M.D."/>
            <person name="Hughes L."/>
            <person name="Hurhula B."/>
            <person name="Husby M.E."/>
            <person name="Kamat A."/>
            <person name="Kanga B."/>
            <person name="Kashin S."/>
            <person name="Khazanovich D."/>
            <person name="Kisner P."/>
            <person name="Lance K."/>
            <person name="Lara M."/>
            <person name="Lee W."/>
            <person name="Lennon N."/>
            <person name="Letendre F."/>
            <person name="LeVine R."/>
            <person name="Lipovsky A."/>
            <person name="Liu X."/>
            <person name="Liu J."/>
            <person name="Liu S."/>
            <person name="Lokyitsang T."/>
            <person name="Lokyitsang Y."/>
            <person name="Lubonja R."/>
            <person name="Lui A."/>
            <person name="MacDonald P."/>
            <person name="Magnisalis V."/>
            <person name="Maru K."/>
            <person name="Matthews C."/>
            <person name="McCusker W."/>
            <person name="McDonough S."/>
            <person name="Mehta T."/>
            <person name="Meldrim J."/>
            <person name="Meneus L."/>
            <person name="Mihai O."/>
            <person name="Mihalev A."/>
            <person name="Mihova T."/>
            <person name="Mittelman R."/>
            <person name="Mlenga V."/>
            <person name="Montmayeur A."/>
            <person name="Mulrain L."/>
            <person name="Navidi A."/>
            <person name="Naylor J."/>
            <person name="Negash T."/>
            <person name="Nguyen T."/>
            <person name="Nguyen N."/>
            <person name="Nicol R."/>
            <person name="Norbu C."/>
            <person name="Norbu N."/>
            <person name="Novod N."/>
            <person name="O'Neill B."/>
            <person name="Osman S."/>
            <person name="Markiewicz E."/>
            <person name="Oyono O.L."/>
            <person name="Patti C."/>
            <person name="Phunkhang P."/>
            <person name="Pierre F."/>
            <person name="Priest M."/>
            <person name="Raghuraman S."/>
            <person name="Rege F."/>
            <person name="Reyes R."/>
            <person name="Rise C."/>
            <person name="Rogov P."/>
            <person name="Ross K."/>
            <person name="Ryan E."/>
            <person name="Settipalli S."/>
            <person name="Shea T."/>
            <person name="Sherpa N."/>
            <person name="Shi L."/>
            <person name="Shih D."/>
            <person name="Sparrow T."/>
            <person name="Spaulding J."/>
            <person name="Stalker J."/>
            <person name="Stange-Thomann N."/>
            <person name="Stavropoulos S."/>
            <person name="Stone C."/>
            <person name="Strader C."/>
            <person name="Tesfaye S."/>
            <person name="Thomson T."/>
            <person name="Thoulutsang Y."/>
            <person name="Thoulutsang D."/>
            <person name="Topham K."/>
            <person name="Topping I."/>
            <person name="Tsamla T."/>
            <person name="Vassiliev H."/>
            <person name="Vo A."/>
            <person name="Wangchuk T."/>
            <person name="Wangdi T."/>
            <person name="Weiand M."/>
            <person name="Wilkinson J."/>
            <person name="Wilson A."/>
            <person name="Yadav S."/>
            <person name="Young G."/>
            <person name="Yu Q."/>
            <person name="Zembek L."/>
            <person name="Zhong D."/>
            <person name="Zimmer A."/>
            <person name="Zwirko Z."/>
            <person name="Jaffe D.B."/>
            <person name="Alvarez P."/>
            <person name="Brockman W."/>
            <person name="Butler J."/>
            <person name="Chin C."/>
            <person name="Gnerre S."/>
            <person name="Grabherr M."/>
            <person name="Kleber M."/>
            <person name="Mauceli E."/>
            <person name="MacCallum I."/>
        </authorList>
    </citation>
    <scope>NUCLEOTIDE SEQUENCE [LARGE SCALE GENOMIC DNA]</scope>
    <source>
        <strain evidence="5">Tucson 15010-1051.87</strain>
    </source>
</reference>
<feature type="region of interest" description="Disordered" evidence="1">
    <location>
        <begin position="157"/>
        <end position="192"/>
    </location>
</feature>
<dbReference type="EMBL" id="CH940661">
    <property type="protein sequence ID" value="KRF85584.1"/>
    <property type="molecule type" value="Genomic_DNA"/>
</dbReference>
<feature type="region of interest" description="Disordered" evidence="1">
    <location>
        <begin position="88"/>
        <end position="134"/>
    </location>
</feature>
<accession>A0A0Q9WYQ6</accession>
<dbReference type="Proteomes" id="UP000008792">
    <property type="component" value="Unassembled WGS sequence"/>
</dbReference>
<evidence type="ECO:0000313" key="4">
    <source>
        <dbReference type="EMBL" id="KRF85584.1"/>
    </source>
</evidence>
<dbReference type="Gene3D" id="2.10.90.10">
    <property type="entry name" value="Cystine-knot cytokines"/>
    <property type="match status" value="1"/>
</dbReference>
<keyword evidence="5" id="KW-1185">Reference proteome</keyword>
<protein>
    <submittedName>
        <fullName evidence="4">Uncharacterized protein, isoform C</fullName>
    </submittedName>
</protein>
<proteinExistence type="predicted"/>
<dbReference type="AlphaFoldDB" id="A0A0Q9WYQ6"/>
<dbReference type="OrthoDB" id="6370328at2759"/>
<dbReference type="InterPro" id="IPR029034">
    <property type="entry name" value="Cystine-knot_cytokine"/>
</dbReference>
<dbReference type="PROSITE" id="PS50278">
    <property type="entry name" value="PDGF_2"/>
    <property type="match status" value="1"/>
</dbReference>
<evidence type="ECO:0000256" key="2">
    <source>
        <dbReference type="SAM" id="SignalP"/>
    </source>
</evidence>
<dbReference type="PANTHER" id="PTHR21719">
    <property type="entry name" value="FI06402P-RELATED"/>
    <property type="match status" value="1"/>
</dbReference>
<evidence type="ECO:0000259" key="3">
    <source>
        <dbReference type="PROSITE" id="PS50278"/>
    </source>
</evidence>
<name>A0A0Q9WYQ6_DROVI</name>
<feature type="compositionally biased region" description="Basic and acidic residues" evidence="1">
    <location>
        <begin position="179"/>
        <end position="189"/>
    </location>
</feature>
<evidence type="ECO:0000313" key="5">
    <source>
        <dbReference type="Proteomes" id="UP000008792"/>
    </source>
</evidence>
<dbReference type="GO" id="GO:0008083">
    <property type="term" value="F:growth factor activity"/>
    <property type="evidence" value="ECO:0007669"/>
    <property type="project" value="InterPro"/>
</dbReference>
<feature type="chain" id="PRO_5006387269" evidence="2">
    <location>
        <begin position="27"/>
        <end position="431"/>
    </location>
</feature>
<dbReference type="InterPro" id="IPR000072">
    <property type="entry name" value="PDGF/VEGF_dom"/>
</dbReference>
<feature type="compositionally biased region" description="Basic and acidic residues" evidence="1">
    <location>
        <begin position="157"/>
        <end position="167"/>
    </location>
</feature>
<feature type="domain" description="Platelet-derived growth factor (PDGF) family profile" evidence="3">
    <location>
        <begin position="255"/>
        <end position="326"/>
    </location>
</feature>
<dbReference type="GO" id="GO:0016020">
    <property type="term" value="C:membrane"/>
    <property type="evidence" value="ECO:0007669"/>
    <property type="project" value="InterPro"/>
</dbReference>
<sequence>MRPITIWWQVLYVCLQLGLLSLEANANDHEYNVLPPADVDRTKLDKSAVELVILHSFAPGEKHPLQLRHVQYHLRHPDKYQLEAWERTEPKPEPHHQHKSQSGPTTAVDDIDYPAVNTDKPLPRQVTDAPEGCRGKCQKKMQRAQRHRQQKIQRAKEVQALKQERSTLRNNDVSAAGKSLEDTNGHDADNSYSRNHIAGTLTAHKQKKLGTPEAVLNTQRQLAEDKAKARAHMEEVRDENICRLPQRRCLRIERETSKTYSPHCTSVYRCAEDSGCCPQRNEICAPKRTHKFERHFNVMNHIDKRISVEKLTLVNHTECHCVERGASLAEGHAIGTGLPDEQQTLPHFECPALFEKILGKDGKWRCDCSSSNDHCNLFKSGSEHFSLNDRKRIRQGLYKTPTCQYGPYIQKHGGCPTQHEQLPSYNALGMS</sequence>
<dbReference type="Pfam" id="PF00341">
    <property type="entry name" value="PDGF"/>
    <property type="match status" value="1"/>
</dbReference>
<dbReference type="GO" id="GO:0035099">
    <property type="term" value="P:hemocyte migration"/>
    <property type="evidence" value="ECO:0007669"/>
    <property type="project" value="TreeGrafter"/>
</dbReference>